<feature type="domain" description="MobA-like NTP transferase" evidence="1">
    <location>
        <begin position="5"/>
        <end position="165"/>
    </location>
</feature>
<proteinExistence type="predicted"/>
<organism evidence="2 3">
    <name type="scientific">Peribacillus simplex</name>
    <dbReference type="NCBI Taxonomy" id="1478"/>
    <lineage>
        <taxon>Bacteria</taxon>
        <taxon>Bacillati</taxon>
        <taxon>Bacillota</taxon>
        <taxon>Bacilli</taxon>
        <taxon>Bacillales</taxon>
        <taxon>Bacillaceae</taxon>
        <taxon>Peribacillus</taxon>
    </lineage>
</organism>
<evidence type="ECO:0000259" key="1">
    <source>
        <dbReference type="Pfam" id="PF12804"/>
    </source>
</evidence>
<dbReference type="Pfam" id="PF12804">
    <property type="entry name" value="NTP_transf_3"/>
    <property type="match status" value="1"/>
</dbReference>
<gene>
    <name evidence="2" type="ORF">QUF89_16090</name>
</gene>
<protein>
    <submittedName>
        <fullName evidence="2">Nucleotidyltransferase family protein</fullName>
    </submittedName>
</protein>
<dbReference type="Gene3D" id="3.90.550.10">
    <property type="entry name" value="Spore Coat Polysaccharide Biosynthesis Protein SpsA, Chain A"/>
    <property type="match status" value="1"/>
</dbReference>
<dbReference type="RefSeq" id="WP_061463223.1">
    <property type="nucleotide sequence ID" value="NZ_CP011008.1"/>
</dbReference>
<dbReference type="GO" id="GO:0016779">
    <property type="term" value="F:nucleotidyltransferase activity"/>
    <property type="evidence" value="ECO:0007669"/>
    <property type="project" value="UniProtKB-ARBA"/>
</dbReference>
<reference evidence="2" key="1">
    <citation type="submission" date="2023-06" db="EMBL/GenBank/DDBJ databases">
        <title>Comparative genomics of Bacillaceae isolates and their secondary metabolite potential.</title>
        <authorList>
            <person name="Song L."/>
            <person name="Nielsen L.J."/>
            <person name="Mohite O."/>
            <person name="Xu X."/>
            <person name="Weber T."/>
            <person name="Kovacs A.T."/>
        </authorList>
    </citation>
    <scope>NUCLEOTIDE SEQUENCE</scope>
    <source>
        <strain evidence="2">D8_B_37</strain>
    </source>
</reference>
<dbReference type="SUPFAM" id="SSF53448">
    <property type="entry name" value="Nucleotide-diphospho-sugar transferases"/>
    <property type="match status" value="1"/>
</dbReference>
<dbReference type="EMBL" id="JAUCEY010000008">
    <property type="protein sequence ID" value="MDM5453678.1"/>
    <property type="molecule type" value="Genomic_DNA"/>
</dbReference>
<dbReference type="AlphaFoldDB" id="A0AAW7ICA2"/>
<comment type="caution">
    <text evidence="2">The sequence shown here is derived from an EMBL/GenBank/DDBJ whole genome shotgun (WGS) entry which is preliminary data.</text>
</comment>
<dbReference type="CDD" id="cd04182">
    <property type="entry name" value="GT_2_like_f"/>
    <property type="match status" value="1"/>
</dbReference>
<dbReference type="PANTHER" id="PTHR43777:SF1">
    <property type="entry name" value="MOLYBDENUM COFACTOR CYTIDYLYLTRANSFERASE"/>
    <property type="match status" value="1"/>
</dbReference>
<accession>A0AAW7ICA2</accession>
<evidence type="ECO:0000313" key="3">
    <source>
        <dbReference type="Proteomes" id="UP001234602"/>
    </source>
</evidence>
<evidence type="ECO:0000313" key="2">
    <source>
        <dbReference type="EMBL" id="MDM5453678.1"/>
    </source>
</evidence>
<dbReference type="InterPro" id="IPR029044">
    <property type="entry name" value="Nucleotide-diphossugar_trans"/>
</dbReference>
<name>A0AAW7ICA2_9BACI</name>
<sequence>MKITGVYLAAGNSYRMGTNKLTLPLGNKEMGRWGLEKAVLSELNDIIIISNHLNHLDLSGFCSEKIITVETKEPGAGQSHSLQTGIRSANNIHSDAVIILLADQPFITTNMINKLIEIYKGNPNYAFVASSFHGCIRPPILIDKDLFSDIHLLRGDRGARQILMAKKEQGILVPFYEEKWFVDIDNMKEYLFWKNKIDNN</sequence>
<dbReference type="InterPro" id="IPR025877">
    <property type="entry name" value="MobA-like_NTP_Trfase"/>
</dbReference>
<dbReference type="PANTHER" id="PTHR43777">
    <property type="entry name" value="MOLYBDENUM COFACTOR CYTIDYLYLTRANSFERASE"/>
    <property type="match status" value="1"/>
</dbReference>
<dbReference type="Proteomes" id="UP001234602">
    <property type="component" value="Unassembled WGS sequence"/>
</dbReference>